<keyword evidence="1" id="KW-0805">Transcription regulation</keyword>
<dbReference type="EMBL" id="JBHEZY010000002">
    <property type="protein sequence ID" value="MFC1430420.1"/>
    <property type="molecule type" value="Genomic_DNA"/>
</dbReference>
<dbReference type="SUPFAM" id="SSF47413">
    <property type="entry name" value="lambda repressor-like DNA-binding domains"/>
    <property type="match status" value="1"/>
</dbReference>
<name>A0ABV6WWK2_9ACTN</name>
<dbReference type="InterPro" id="IPR010982">
    <property type="entry name" value="Lambda_DNA-bd_dom_sf"/>
</dbReference>
<dbReference type="PANTHER" id="PTHR30146:SF153">
    <property type="entry name" value="LACTOSE OPERON REPRESSOR"/>
    <property type="match status" value="1"/>
</dbReference>
<dbReference type="Pfam" id="PF13377">
    <property type="entry name" value="Peripla_BP_3"/>
    <property type="match status" value="1"/>
</dbReference>
<evidence type="ECO:0000259" key="4">
    <source>
        <dbReference type="PROSITE" id="PS50932"/>
    </source>
</evidence>
<accession>A0ABV6WWK2</accession>
<protein>
    <submittedName>
        <fullName evidence="5">LacI family DNA-binding transcriptional regulator</fullName>
    </submittedName>
</protein>
<dbReference type="InterPro" id="IPR028082">
    <property type="entry name" value="Peripla_BP_I"/>
</dbReference>
<keyword evidence="2 5" id="KW-0238">DNA-binding</keyword>
<dbReference type="Gene3D" id="1.10.260.40">
    <property type="entry name" value="lambda repressor-like DNA-binding domains"/>
    <property type="match status" value="1"/>
</dbReference>
<feature type="domain" description="HTH lacI-type" evidence="4">
    <location>
        <begin position="3"/>
        <end position="58"/>
    </location>
</feature>
<reference evidence="5 6" key="1">
    <citation type="submission" date="2024-09" db="EMBL/GenBank/DDBJ databases">
        <authorList>
            <person name="Lee S.D."/>
        </authorList>
    </citation>
    <scope>NUCLEOTIDE SEQUENCE [LARGE SCALE GENOMIC DNA]</scope>
    <source>
        <strain evidence="5 6">N1-3</strain>
    </source>
</reference>
<dbReference type="PROSITE" id="PS00356">
    <property type="entry name" value="HTH_LACI_1"/>
    <property type="match status" value="1"/>
</dbReference>
<keyword evidence="3" id="KW-0804">Transcription</keyword>
<comment type="caution">
    <text evidence="5">The sequence shown here is derived from an EMBL/GenBank/DDBJ whole genome shotgun (WGS) entry which is preliminary data.</text>
</comment>
<dbReference type="SUPFAM" id="SSF53822">
    <property type="entry name" value="Periplasmic binding protein-like I"/>
    <property type="match status" value="1"/>
</dbReference>
<evidence type="ECO:0000256" key="3">
    <source>
        <dbReference type="ARBA" id="ARBA00023163"/>
    </source>
</evidence>
<dbReference type="InterPro" id="IPR046335">
    <property type="entry name" value="LacI/GalR-like_sensor"/>
</dbReference>
<dbReference type="Pfam" id="PF00356">
    <property type="entry name" value="LacI"/>
    <property type="match status" value="1"/>
</dbReference>
<organism evidence="5 6">
    <name type="scientific">Streptacidiphilus alkalitolerans</name>
    <dbReference type="NCBI Taxonomy" id="3342712"/>
    <lineage>
        <taxon>Bacteria</taxon>
        <taxon>Bacillati</taxon>
        <taxon>Actinomycetota</taxon>
        <taxon>Actinomycetes</taxon>
        <taxon>Kitasatosporales</taxon>
        <taxon>Streptomycetaceae</taxon>
        <taxon>Streptacidiphilus</taxon>
    </lineage>
</organism>
<dbReference type="Proteomes" id="UP001592530">
    <property type="component" value="Unassembled WGS sequence"/>
</dbReference>
<sequence length="429" mass="42531">MAVTLGEVARHAGVSLATASRALNGSARTVGDALAGRVRASAEELGYLPNAPAQALARSSTATVGVLLHDIADPYFGALAKGATDTAAQAGLLTMVLNTGGDPATELRCIRMLHAQRVRAIVLAGSGYTDPAATAAIDAALAAYRAEGGVVAAVTDHGDGYDTVLPDNRGGAAALTRELLAAGYRDLAVVTGPARFRVPAERLAGVREALAEAGITLRQERVAEAEFSREGGRRAAGVLLERGPGSGAGSVRGRGRGPGPERPQAILALSDVCAVGVLAELRERGISVPDEIAVAGFDDIPLAADLAPALTTARMPLEQMGAAAIRLAMGEHRDAAVPAGAEVAAGSGVAAGTARRIERTAEAEGAGAASTAAGGPDVAEATAGAGTAAAGTATVGIATTATTGHGAVRVLTLPVGLALRASTGHTARS</sequence>
<gene>
    <name evidence="5" type="ORF">ACEZDB_07040</name>
</gene>
<dbReference type="PANTHER" id="PTHR30146">
    <property type="entry name" value="LACI-RELATED TRANSCRIPTIONAL REPRESSOR"/>
    <property type="match status" value="1"/>
</dbReference>
<dbReference type="InterPro" id="IPR000843">
    <property type="entry name" value="HTH_LacI"/>
</dbReference>
<dbReference type="SMART" id="SM00354">
    <property type="entry name" value="HTH_LACI"/>
    <property type="match status" value="1"/>
</dbReference>
<dbReference type="PROSITE" id="PS50932">
    <property type="entry name" value="HTH_LACI_2"/>
    <property type="match status" value="1"/>
</dbReference>
<evidence type="ECO:0000313" key="5">
    <source>
        <dbReference type="EMBL" id="MFC1430420.1"/>
    </source>
</evidence>
<evidence type="ECO:0000256" key="2">
    <source>
        <dbReference type="ARBA" id="ARBA00023125"/>
    </source>
</evidence>
<dbReference type="Gene3D" id="3.40.50.2300">
    <property type="match status" value="2"/>
</dbReference>
<dbReference type="CDD" id="cd06267">
    <property type="entry name" value="PBP1_LacI_sugar_binding-like"/>
    <property type="match status" value="1"/>
</dbReference>
<dbReference type="RefSeq" id="WP_380549994.1">
    <property type="nucleotide sequence ID" value="NZ_JBHEZY010000002.1"/>
</dbReference>
<dbReference type="CDD" id="cd01392">
    <property type="entry name" value="HTH_LacI"/>
    <property type="match status" value="1"/>
</dbReference>
<evidence type="ECO:0000313" key="6">
    <source>
        <dbReference type="Proteomes" id="UP001592530"/>
    </source>
</evidence>
<evidence type="ECO:0000256" key="1">
    <source>
        <dbReference type="ARBA" id="ARBA00023015"/>
    </source>
</evidence>
<dbReference type="GO" id="GO:0003677">
    <property type="term" value="F:DNA binding"/>
    <property type="evidence" value="ECO:0007669"/>
    <property type="project" value="UniProtKB-KW"/>
</dbReference>
<proteinExistence type="predicted"/>